<sequence>MQIRIGQCDEETVVRKRDGEGIVFVMGAMEVGGTWGYEKEKRTEKGEGIEMVEKPGVDSATQRYRGRPGKLGRGWSESSLSRGQAATQ</sequence>
<evidence type="ECO:0000313" key="2">
    <source>
        <dbReference type="EMBL" id="CAL1689082.1"/>
    </source>
</evidence>
<evidence type="ECO:0000313" key="3">
    <source>
        <dbReference type="Proteomes" id="UP001497644"/>
    </source>
</evidence>
<name>A0AAV2P8L5_9HYME</name>
<dbReference type="EMBL" id="OZ034832">
    <property type="protein sequence ID" value="CAL1689082.1"/>
    <property type="molecule type" value="Genomic_DNA"/>
</dbReference>
<evidence type="ECO:0000256" key="1">
    <source>
        <dbReference type="SAM" id="MobiDB-lite"/>
    </source>
</evidence>
<feature type="region of interest" description="Disordered" evidence="1">
    <location>
        <begin position="46"/>
        <end position="88"/>
    </location>
</feature>
<proteinExistence type="predicted"/>
<gene>
    <name evidence="2" type="ORF">LPLAT_LOCUS14077</name>
</gene>
<dbReference type="AlphaFoldDB" id="A0AAV2P8L5"/>
<reference evidence="2" key="1">
    <citation type="submission" date="2024-04" db="EMBL/GenBank/DDBJ databases">
        <authorList>
            <consortium name="Molecular Ecology Group"/>
        </authorList>
    </citation>
    <scope>NUCLEOTIDE SEQUENCE</scope>
</reference>
<feature type="compositionally biased region" description="Basic and acidic residues" evidence="1">
    <location>
        <begin position="46"/>
        <end position="56"/>
    </location>
</feature>
<protein>
    <submittedName>
        <fullName evidence="2">Uncharacterized protein</fullName>
    </submittedName>
</protein>
<keyword evidence="3" id="KW-1185">Reference proteome</keyword>
<dbReference type="Proteomes" id="UP001497644">
    <property type="component" value="Chromosome 9"/>
</dbReference>
<organism evidence="2 3">
    <name type="scientific">Lasius platythorax</name>
    <dbReference type="NCBI Taxonomy" id="488582"/>
    <lineage>
        <taxon>Eukaryota</taxon>
        <taxon>Metazoa</taxon>
        <taxon>Ecdysozoa</taxon>
        <taxon>Arthropoda</taxon>
        <taxon>Hexapoda</taxon>
        <taxon>Insecta</taxon>
        <taxon>Pterygota</taxon>
        <taxon>Neoptera</taxon>
        <taxon>Endopterygota</taxon>
        <taxon>Hymenoptera</taxon>
        <taxon>Apocrita</taxon>
        <taxon>Aculeata</taxon>
        <taxon>Formicoidea</taxon>
        <taxon>Formicidae</taxon>
        <taxon>Formicinae</taxon>
        <taxon>Lasius</taxon>
        <taxon>Lasius</taxon>
    </lineage>
</organism>
<feature type="compositionally biased region" description="Polar residues" evidence="1">
    <location>
        <begin position="76"/>
        <end position="88"/>
    </location>
</feature>
<accession>A0AAV2P8L5</accession>